<dbReference type="KEGG" id="cans:GP473_02035"/>
<protein>
    <submittedName>
        <fullName evidence="1">Uncharacterized protein</fullName>
    </submittedName>
</protein>
<dbReference type="Proteomes" id="UP000515275">
    <property type="component" value="Chromosome"/>
</dbReference>
<evidence type="ECO:0000313" key="2">
    <source>
        <dbReference type="Proteomes" id="UP000515275"/>
    </source>
</evidence>
<proteinExistence type="predicted"/>
<organism evidence="1 2">
    <name type="scientific">Corynebacterium anserum</name>
    <dbReference type="NCBI Taxonomy" id="2684406"/>
    <lineage>
        <taxon>Bacteria</taxon>
        <taxon>Bacillati</taxon>
        <taxon>Actinomycetota</taxon>
        <taxon>Actinomycetes</taxon>
        <taxon>Mycobacteriales</taxon>
        <taxon>Corynebacteriaceae</taxon>
        <taxon>Corynebacterium</taxon>
    </lineage>
</organism>
<reference evidence="1 2" key="1">
    <citation type="submission" date="2019-12" db="EMBL/GenBank/DDBJ databases">
        <title>Corynebacterium sp. nov., isolated from feces of the Anser Albifrons in China.</title>
        <authorList>
            <person name="Liu Q."/>
        </authorList>
    </citation>
    <scope>NUCLEOTIDE SEQUENCE [LARGE SCALE GENOMIC DNA]</scope>
    <source>
        <strain evidence="1 2">23H37-10</strain>
    </source>
</reference>
<evidence type="ECO:0000313" key="1">
    <source>
        <dbReference type="EMBL" id="QNH95622.1"/>
    </source>
</evidence>
<sequence length="194" mass="22148">MNFTTTLMEWSEKHSDIRIERWQKRQRRTRGLLLSWRKPRRQKLLIALYFGTLLLGITIAIGHIFWPPLLAGWFLVTISLIVIWSILRITIDSKDDAPIAVLDEYEESVINNWRSMAFNLMSWCGVIGFSILIIFSVTALHADEIWGFDPMLLIYSGALVGLLVYLAIVALPAVGYAMTFSLETELDNEGVTSN</sequence>
<dbReference type="RefSeq" id="WP_185769180.1">
    <property type="nucleotide sequence ID" value="NZ_CP046883.1"/>
</dbReference>
<dbReference type="EMBL" id="CP046883">
    <property type="protein sequence ID" value="QNH95622.1"/>
    <property type="molecule type" value="Genomic_DNA"/>
</dbReference>
<name>A0A7G7YMA2_9CORY</name>
<keyword evidence="2" id="KW-1185">Reference proteome</keyword>
<accession>A0A7G7YMA2</accession>
<dbReference type="AlphaFoldDB" id="A0A7G7YMA2"/>
<gene>
    <name evidence="1" type="ORF">GP473_02035</name>
</gene>